<evidence type="ECO:0000313" key="2">
    <source>
        <dbReference type="Proteomes" id="UP000197424"/>
    </source>
</evidence>
<dbReference type="InterPro" id="IPR050228">
    <property type="entry name" value="Carboxylesterase_BioH"/>
</dbReference>
<dbReference type="GO" id="GO:0016787">
    <property type="term" value="F:hydrolase activity"/>
    <property type="evidence" value="ECO:0007669"/>
    <property type="project" value="UniProtKB-KW"/>
</dbReference>
<dbReference type="PANTHER" id="PTHR43194">
    <property type="entry name" value="HYDROLASE ALPHA/BETA FOLD FAMILY"/>
    <property type="match status" value="1"/>
</dbReference>
<proteinExistence type="predicted"/>
<dbReference type="Pfam" id="PF12697">
    <property type="entry name" value="Abhydrolase_6"/>
    <property type="match status" value="1"/>
</dbReference>
<gene>
    <name evidence="1" type="ORF">LHGZ1_2344</name>
</gene>
<dbReference type="PANTHER" id="PTHR43194:SF2">
    <property type="entry name" value="PEROXISOMAL MEMBRANE PROTEIN LPX1"/>
    <property type="match status" value="1"/>
</dbReference>
<organism evidence="1 2">
    <name type="scientific">Laribacter hongkongensis</name>
    <dbReference type="NCBI Taxonomy" id="168471"/>
    <lineage>
        <taxon>Bacteria</taxon>
        <taxon>Pseudomonadati</taxon>
        <taxon>Pseudomonadota</taxon>
        <taxon>Betaproteobacteria</taxon>
        <taxon>Neisseriales</taxon>
        <taxon>Aquaspirillaceae</taxon>
        <taxon>Laribacter</taxon>
    </lineage>
</organism>
<dbReference type="RefSeq" id="WP_088861978.1">
    <property type="nucleotide sequence ID" value="NZ_CP022115.1"/>
</dbReference>
<evidence type="ECO:0000313" key="1">
    <source>
        <dbReference type="EMBL" id="ASJ25175.1"/>
    </source>
</evidence>
<sequence length="259" mass="28931">MRPALHFAHANSYPAGCYRKLLSRLDDAFDVHAIERIGHDPRYPVSDNWPHLVDEMEQAIAAVGRPVIGVGHSLGGALTVMVALRRPDLFRGLVILDSPLMSPWRSRGLWAAKRLGRIEAITPAGVTLRRRDAFESTDAMQAYFAAKRPFSRFDPDVLADYARLGSEPSDGGVRLAFRPEIEYRVYCTLPHVWSRLARPLAMPAVYVVGQQTDVIKPADLRFIRRRLGMQVEPAPGSHLFPLEYPLATADLVTRLAAGW</sequence>
<dbReference type="EMBL" id="CP022115">
    <property type="protein sequence ID" value="ASJ25175.1"/>
    <property type="molecule type" value="Genomic_DNA"/>
</dbReference>
<accession>A0A248LKV5</accession>
<dbReference type="OrthoDB" id="5729753at2"/>
<keyword evidence="1" id="KW-0378">Hydrolase</keyword>
<dbReference type="Proteomes" id="UP000197424">
    <property type="component" value="Chromosome"/>
</dbReference>
<protein>
    <submittedName>
        <fullName evidence="1">Putative hydrolase</fullName>
    </submittedName>
</protein>
<name>A0A248LKV5_9NEIS</name>
<dbReference type="SUPFAM" id="SSF53474">
    <property type="entry name" value="alpha/beta-Hydrolases"/>
    <property type="match status" value="1"/>
</dbReference>
<dbReference type="InterPro" id="IPR000073">
    <property type="entry name" value="AB_hydrolase_1"/>
</dbReference>
<dbReference type="AlphaFoldDB" id="A0A248LKV5"/>
<dbReference type="InterPro" id="IPR029058">
    <property type="entry name" value="AB_hydrolase_fold"/>
</dbReference>
<dbReference type="Gene3D" id="3.40.50.1820">
    <property type="entry name" value="alpha/beta hydrolase"/>
    <property type="match status" value="1"/>
</dbReference>
<reference evidence="2" key="1">
    <citation type="submission" date="2017-06" db="EMBL/GenBank/DDBJ databases">
        <title>Whole genome sequence of Laribacter hongkongensis LHGZ1.</title>
        <authorList>
            <person name="Chen D."/>
            <person name="Wu H."/>
            <person name="Chen J."/>
        </authorList>
    </citation>
    <scope>NUCLEOTIDE SEQUENCE [LARGE SCALE GENOMIC DNA]</scope>
    <source>
        <strain evidence="2">LHGZ1</strain>
    </source>
</reference>